<dbReference type="STRING" id="5601.A0A0D2D875"/>
<dbReference type="Gene3D" id="1.10.630.10">
    <property type="entry name" value="Cytochrome P450"/>
    <property type="match status" value="2"/>
</dbReference>
<keyword evidence="4" id="KW-0479">Metal-binding</keyword>
<dbReference type="GO" id="GO:0004497">
    <property type="term" value="F:monooxygenase activity"/>
    <property type="evidence" value="ECO:0007669"/>
    <property type="project" value="UniProtKB-KW"/>
</dbReference>
<comment type="cofactor">
    <cofactor evidence="1">
        <name>heme</name>
        <dbReference type="ChEBI" id="CHEBI:30413"/>
    </cofactor>
</comment>
<organism evidence="8 9">
    <name type="scientific">Phialophora macrospora</name>
    <dbReference type="NCBI Taxonomy" id="1851006"/>
    <lineage>
        <taxon>Eukaryota</taxon>
        <taxon>Fungi</taxon>
        <taxon>Dikarya</taxon>
        <taxon>Ascomycota</taxon>
        <taxon>Pezizomycotina</taxon>
        <taxon>Eurotiomycetes</taxon>
        <taxon>Chaetothyriomycetidae</taxon>
        <taxon>Chaetothyriales</taxon>
        <taxon>Herpotrichiellaceae</taxon>
        <taxon>Phialophora</taxon>
    </lineage>
</organism>
<dbReference type="InterPro" id="IPR001128">
    <property type="entry name" value="Cyt_P450"/>
</dbReference>
<evidence type="ECO:0000256" key="7">
    <source>
        <dbReference type="ARBA" id="ARBA00023033"/>
    </source>
</evidence>
<evidence type="ECO:0000313" key="9">
    <source>
        <dbReference type="Proteomes" id="UP000054266"/>
    </source>
</evidence>
<dbReference type="Pfam" id="PF00067">
    <property type="entry name" value="p450"/>
    <property type="match status" value="1"/>
</dbReference>
<evidence type="ECO:0000313" key="8">
    <source>
        <dbReference type="EMBL" id="KIW73791.1"/>
    </source>
</evidence>
<proteinExistence type="inferred from homology"/>
<evidence type="ECO:0008006" key="10">
    <source>
        <dbReference type="Google" id="ProtNLM"/>
    </source>
</evidence>
<evidence type="ECO:0000256" key="1">
    <source>
        <dbReference type="ARBA" id="ARBA00001971"/>
    </source>
</evidence>
<dbReference type="HOGENOM" id="CLU_1089894_0_0_1"/>
<dbReference type="InterPro" id="IPR047146">
    <property type="entry name" value="Cyt_P450_E_CYP52_fungi"/>
</dbReference>
<dbReference type="PANTHER" id="PTHR24287:SF1">
    <property type="entry name" value="P450, PUTATIVE (EUROFUNG)-RELATED"/>
    <property type="match status" value="1"/>
</dbReference>
<dbReference type="GO" id="GO:0020037">
    <property type="term" value="F:heme binding"/>
    <property type="evidence" value="ECO:0007669"/>
    <property type="project" value="InterPro"/>
</dbReference>
<evidence type="ECO:0000256" key="6">
    <source>
        <dbReference type="ARBA" id="ARBA00023004"/>
    </source>
</evidence>
<sequence>MFGLVGYFTSDPRNIKAITETRFKDQVENLVLIFRHSKGVVDLQPAFFRFTFATTTTLLFGESIETLREAEQSEFSEHFDNATWVTALRLPLAHLSFLYITPSYRKSCKVVRRYADYFIEKAFEHAHSHSPDEATARLYPQVPMNTRSTVRTTCLPKGGGLDGESPVLVPKNADITFSPYHMHRRKELFGEDAHEFRPERWLDGKLAHIGCAYIPFLHGFRTCLGKDFALSEIGQQKEFRYIHPTSATQTTPNSR</sequence>
<dbReference type="SUPFAM" id="SSF48264">
    <property type="entry name" value="Cytochrome P450"/>
    <property type="match status" value="1"/>
</dbReference>
<name>A0A0D2D875_9EURO</name>
<evidence type="ECO:0000256" key="4">
    <source>
        <dbReference type="ARBA" id="ARBA00022723"/>
    </source>
</evidence>
<dbReference type="AlphaFoldDB" id="A0A0D2D875"/>
<dbReference type="GO" id="GO:0016705">
    <property type="term" value="F:oxidoreductase activity, acting on paired donors, with incorporation or reduction of molecular oxygen"/>
    <property type="evidence" value="ECO:0007669"/>
    <property type="project" value="InterPro"/>
</dbReference>
<keyword evidence="7" id="KW-0503">Monooxygenase</keyword>
<keyword evidence="5" id="KW-0560">Oxidoreductase</keyword>
<keyword evidence="6" id="KW-0408">Iron</keyword>
<comment type="similarity">
    <text evidence="2">Belongs to the cytochrome P450 family.</text>
</comment>
<evidence type="ECO:0000256" key="5">
    <source>
        <dbReference type="ARBA" id="ARBA00023002"/>
    </source>
</evidence>
<reference evidence="8 9" key="1">
    <citation type="submission" date="2015-01" db="EMBL/GenBank/DDBJ databases">
        <title>The Genome Sequence of Capronia semiimmersa CBS27337.</title>
        <authorList>
            <consortium name="The Broad Institute Genomics Platform"/>
            <person name="Cuomo C."/>
            <person name="de Hoog S."/>
            <person name="Gorbushina A."/>
            <person name="Stielow B."/>
            <person name="Teixiera M."/>
            <person name="Abouelleil A."/>
            <person name="Chapman S.B."/>
            <person name="Priest M."/>
            <person name="Young S.K."/>
            <person name="Wortman J."/>
            <person name="Nusbaum C."/>
            <person name="Birren B."/>
        </authorList>
    </citation>
    <scope>NUCLEOTIDE SEQUENCE [LARGE SCALE GENOMIC DNA]</scope>
    <source>
        <strain evidence="8 9">CBS 27337</strain>
    </source>
</reference>
<dbReference type="InterPro" id="IPR036396">
    <property type="entry name" value="Cyt_P450_sf"/>
</dbReference>
<evidence type="ECO:0000256" key="3">
    <source>
        <dbReference type="ARBA" id="ARBA00022617"/>
    </source>
</evidence>
<accession>A0A0D2D875</accession>
<gene>
    <name evidence="8" type="ORF">PV04_01881</name>
</gene>
<dbReference type="PANTHER" id="PTHR24287">
    <property type="entry name" value="P450, PUTATIVE (EUROFUNG)-RELATED"/>
    <property type="match status" value="1"/>
</dbReference>
<dbReference type="GO" id="GO:0005506">
    <property type="term" value="F:iron ion binding"/>
    <property type="evidence" value="ECO:0007669"/>
    <property type="project" value="InterPro"/>
</dbReference>
<protein>
    <recommendedName>
        <fullName evidence="10">Cytochrome P450</fullName>
    </recommendedName>
</protein>
<dbReference type="EMBL" id="KN846956">
    <property type="protein sequence ID" value="KIW73791.1"/>
    <property type="molecule type" value="Genomic_DNA"/>
</dbReference>
<keyword evidence="3" id="KW-0349">Heme</keyword>
<keyword evidence="9" id="KW-1185">Reference proteome</keyword>
<evidence type="ECO:0000256" key="2">
    <source>
        <dbReference type="ARBA" id="ARBA00010617"/>
    </source>
</evidence>
<dbReference type="Proteomes" id="UP000054266">
    <property type="component" value="Unassembled WGS sequence"/>
</dbReference>